<evidence type="ECO:0008006" key="2">
    <source>
        <dbReference type="Google" id="ProtNLM"/>
    </source>
</evidence>
<reference evidence="1" key="1">
    <citation type="journal article" date="2021" name="Proc. Natl. Acad. Sci. U.S.A.">
        <title>A Catalog of Tens of Thousands of Viruses from Human Metagenomes Reveals Hidden Associations with Chronic Diseases.</title>
        <authorList>
            <person name="Tisza M.J."/>
            <person name="Buck C.B."/>
        </authorList>
    </citation>
    <scope>NUCLEOTIDE SEQUENCE</scope>
    <source>
        <strain evidence="1">CtwmI4</strain>
    </source>
</reference>
<dbReference type="EMBL" id="BK014739">
    <property type="protein sequence ID" value="DAD73589.1"/>
    <property type="molecule type" value="Genomic_DNA"/>
</dbReference>
<name>A0A8S5LU70_9CAUD</name>
<accession>A0A8S5LU70</accession>
<evidence type="ECO:0000313" key="1">
    <source>
        <dbReference type="EMBL" id="DAD73589.1"/>
    </source>
</evidence>
<sequence length="338" mass="37172">MAVTKTAFMSAAAVADYNQSHYLELPKFQSEILDLLNRQVTIRDRIKSVMATGHPSRYFEQTKLAHNAKFVNARTGDSGKFGGVTDEDYGRVERALFIKAITSGIKYSLFDQDVVKQQGDALAEQLLNKDMADMLVDVYKTSNKAIWTGAATKVDDSTSLEYCGLATQITDAVSVANPYSFATGTGEFVTDAIRTKMAQNLASTDFIGRPTAIYANPMTIDYISRSELKRPGVALNQDAQQVDLGNGFIVNTIRTQAGFLPLIPDNYIPFDAGTKKHTLYVVNEDLIERHWIGDSEARVYKMGLNQGLLDEYVAVLFDAVVAKGTSAGAHFKVEFTEA</sequence>
<organism evidence="1">
    <name type="scientific">Myoviridae sp. ctwmI4</name>
    <dbReference type="NCBI Taxonomy" id="2826710"/>
    <lineage>
        <taxon>Viruses</taxon>
        <taxon>Duplodnaviria</taxon>
        <taxon>Heunggongvirae</taxon>
        <taxon>Uroviricota</taxon>
        <taxon>Caudoviricetes</taxon>
    </lineage>
</organism>
<protein>
    <recommendedName>
        <fullName evidence="2">Major capsid protein</fullName>
    </recommendedName>
</protein>
<proteinExistence type="predicted"/>